<keyword evidence="2" id="KW-1003">Cell membrane</keyword>
<comment type="caution">
    <text evidence="7">The sequence shown here is derived from an EMBL/GenBank/DDBJ whole genome shotgun (WGS) entry which is preliminary data.</text>
</comment>
<keyword evidence="3" id="KW-0812">Transmembrane</keyword>
<evidence type="ECO:0000313" key="8">
    <source>
        <dbReference type="Proteomes" id="UP000219922"/>
    </source>
</evidence>
<evidence type="ECO:0000256" key="1">
    <source>
        <dbReference type="ARBA" id="ARBA00004162"/>
    </source>
</evidence>
<sequence>MKQGLILEINEKYMILAVAGADVVKGKKIDGAQVGDEVYFERYQENKSFIHILFSTFVRVLDVAFVRVLESMLGNCLQGRRFVYLMINSVVIGSFVIPSYQVQASTYVSIDTLSSIEIELDDEMKILHIRGYNKQGYKLAIDLKSFKGKDVAELMEVAISHRKERGSVSKQYQPCIVVTKTSRTEDEILEKMNQVTKEISLRDGFKVRYEEMDEEFRDKALQHGLTPGRYSVFLTAKKKGCDVTENLMRESSLVKYWMHDKACERKYSENEQVNEYFYNGYQIVYNVQNSSFT</sequence>
<evidence type="ECO:0000256" key="2">
    <source>
        <dbReference type="ARBA" id="ARBA00022475"/>
    </source>
</evidence>
<organism evidence="7 8">
    <name type="scientific">Bacillus cereus</name>
    <dbReference type="NCBI Taxonomy" id="1396"/>
    <lineage>
        <taxon>Bacteria</taxon>
        <taxon>Bacillati</taxon>
        <taxon>Bacillota</taxon>
        <taxon>Bacilli</taxon>
        <taxon>Bacillales</taxon>
        <taxon>Bacillaceae</taxon>
        <taxon>Bacillus</taxon>
        <taxon>Bacillus cereus group</taxon>
    </lineage>
</organism>
<dbReference type="Pfam" id="PF23750">
    <property type="entry name" value="RsgI_M"/>
    <property type="match status" value="1"/>
</dbReference>
<evidence type="ECO:0000256" key="4">
    <source>
        <dbReference type="ARBA" id="ARBA00022989"/>
    </source>
</evidence>
<dbReference type="Pfam" id="PF12791">
    <property type="entry name" value="RsgI_N"/>
    <property type="match status" value="1"/>
</dbReference>
<dbReference type="Proteomes" id="UP000219922">
    <property type="component" value="Unassembled WGS sequence"/>
</dbReference>
<evidence type="ECO:0000256" key="3">
    <source>
        <dbReference type="ARBA" id="ARBA00022692"/>
    </source>
</evidence>
<dbReference type="AlphaFoldDB" id="A0A9X6SRP5"/>
<dbReference type="RefSeq" id="WP_098007445.1">
    <property type="nucleotide sequence ID" value="NZ_NVMX01000316.1"/>
</dbReference>
<feature type="domain" description="RsgI N-terminal anti-sigma" evidence="6">
    <location>
        <begin position="2"/>
        <end position="49"/>
    </location>
</feature>
<proteinExistence type="predicted"/>
<dbReference type="PROSITE" id="PS51849">
    <property type="entry name" value="RSGI_N"/>
    <property type="match status" value="1"/>
</dbReference>
<dbReference type="GO" id="GO:0005886">
    <property type="term" value="C:plasma membrane"/>
    <property type="evidence" value="ECO:0007669"/>
    <property type="project" value="UniProtKB-SubCell"/>
</dbReference>
<reference evidence="7 8" key="1">
    <citation type="submission" date="2017-09" db="EMBL/GenBank/DDBJ databases">
        <title>Large-scale bioinformatics analysis of Bacillus genomes uncovers conserved roles of natural products in bacterial physiology.</title>
        <authorList>
            <consortium name="Agbiome Team Llc"/>
            <person name="Bleich R.M."/>
            <person name="Grubbs K.J."/>
            <person name="Santa Maria K.C."/>
            <person name="Allen S.E."/>
            <person name="Farag S."/>
            <person name="Shank E.A."/>
            <person name="Bowers A."/>
        </authorList>
    </citation>
    <scope>NUCLEOTIDE SEQUENCE [LARGE SCALE GENOMIC DNA]</scope>
    <source>
        <strain evidence="7 8">AFS092789</strain>
    </source>
</reference>
<comment type="subcellular location">
    <subcellularLocation>
        <location evidence="1">Cell membrane</location>
        <topology evidence="1">Single-pass membrane protein</topology>
    </subcellularLocation>
</comment>
<dbReference type="InterPro" id="IPR055431">
    <property type="entry name" value="RsgI_M"/>
</dbReference>
<keyword evidence="5" id="KW-0472">Membrane</keyword>
<evidence type="ECO:0000313" key="7">
    <source>
        <dbReference type="EMBL" id="PDZ93930.1"/>
    </source>
</evidence>
<accession>A0A9X6SRP5</accession>
<evidence type="ECO:0000259" key="6">
    <source>
        <dbReference type="PROSITE" id="PS51849"/>
    </source>
</evidence>
<protein>
    <recommendedName>
        <fullName evidence="6">RsgI N-terminal anti-sigma domain-containing protein</fullName>
    </recommendedName>
</protein>
<evidence type="ECO:0000256" key="5">
    <source>
        <dbReference type="ARBA" id="ARBA00023136"/>
    </source>
</evidence>
<keyword evidence="4" id="KW-1133">Transmembrane helix</keyword>
<dbReference type="InterPro" id="IPR024449">
    <property type="entry name" value="Anti-sigma_RsgI_N"/>
</dbReference>
<dbReference type="EMBL" id="NVMX01000316">
    <property type="protein sequence ID" value="PDZ93930.1"/>
    <property type="molecule type" value="Genomic_DNA"/>
</dbReference>
<name>A0A9X6SRP5_BACCE</name>
<gene>
    <name evidence="7" type="ORF">CON36_36570</name>
</gene>